<organism evidence="9 10">
    <name type="scientific">Halomicronema hongdechloris C2206</name>
    <dbReference type="NCBI Taxonomy" id="1641165"/>
    <lineage>
        <taxon>Bacteria</taxon>
        <taxon>Bacillati</taxon>
        <taxon>Cyanobacteriota</taxon>
        <taxon>Cyanophyceae</taxon>
        <taxon>Nodosilineales</taxon>
        <taxon>Nodosilineaceae</taxon>
        <taxon>Halomicronema</taxon>
    </lineage>
</organism>
<proteinExistence type="inferred from homology"/>
<comment type="similarity">
    <text evidence="2 7">Belongs to the ExbD/TolR family.</text>
</comment>
<evidence type="ECO:0000256" key="7">
    <source>
        <dbReference type="RuleBase" id="RU003879"/>
    </source>
</evidence>
<evidence type="ECO:0000256" key="8">
    <source>
        <dbReference type="SAM" id="Phobius"/>
    </source>
</evidence>
<keyword evidence="10" id="KW-1185">Reference proteome</keyword>
<dbReference type="Proteomes" id="UP000191901">
    <property type="component" value="Chromosome"/>
</dbReference>
<protein>
    <submittedName>
        <fullName evidence="9">Biopolymer transport protein ExbD</fullName>
    </submittedName>
</protein>
<dbReference type="Gene3D" id="3.30.420.270">
    <property type="match status" value="1"/>
</dbReference>
<dbReference type="AlphaFoldDB" id="A0A1Z3HU01"/>
<reference evidence="9 10" key="1">
    <citation type="journal article" date="2016" name="Biochim. Biophys. Acta">
        <title>Characterization of red-shifted phycobilisomes isolated from the chlorophyll f-containing cyanobacterium Halomicronema hongdechloris.</title>
        <authorList>
            <person name="Li Y."/>
            <person name="Lin Y."/>
            <person name="Garvey C.J."/>
            <person name="Birch D."/>
            <person name="Corkery R.W."/>
            <person name="Loughlin P.C."/>
            <person name="Scheer H."/>
            <person name="Willows R.D."/>
            <person name="Chen M."/>
        </authorList>
    </citation>
    <scope>NUCLEOTIDE SEQUENCE [LARGE SCALE GENOMIC DNA]</scope>
    <source>
        <strain evidence="9 10">C2206</strain>
    </source>
</reference>
<keyword evidence="6 8" id="KW-0472">Membrane</keyword>
<dbReference type="STRING" id="1641165.XM38_02150"/>
<accession>A0A1Z3HU01</accession>
<evidence type="ECO:0000313" key="9">
    <source>
        <dbReference type="EMBL" id="ASC73784.1"/>
    </source>
</evidence>
<dbReference type="EMBL" id="CP021983">
    <property type="protein sequence ID" value="ASC73784.1"/>
    <property type="molecule type" value="Genomic_DNA"/>
</dbReference>
<gene>
    <name evidence="9" type="ORF">XM38_047560</name>
</gene>
<keyword evidence="5 8" id="KW-1133">Transmembrane helix</keyword>
<keyword evidence="7" id="KW-0813">Transport</keyword>
<keyword evidence="4 7" id="KW-0812">Transmembrane</keyword>
<evidence type="ECO:0000256" key="1">
    <source>
        <dbReference type="ARBA" id="ARBA00004162"/>
    </source>
</evidence>
<dbReference type="Pfam" id="PF02472">
    <property type="entry name" value="ExbD"/>
    <property type="match status" value="1"/>
</dbReference>
<dbReference type="RefSeq" id="WP_080805501.1">
    <property type="nucleotide sequence ID" value="NZ_CP021983.2"/>
</dbReference>
<comment type="subcellular location">
    <subcellularLocation>
        <location evidence="1">Cell membrane</location>
        <topology evidence="1">Single-pass membrane protein</topology>
    </subcellularLocation>
    <subcellularLocation>
        <location evidence="7">Cell membrane</location>
        <topology evidence="7">Single-pass type II membrane protein</topology>
    </subcellularLocation>
</comment>
<dbReference type="InterPro" id="IPR003400">
    <property type="entry name" value="ExbD"/>
</dbReference>
<evidence type="ECO:0000256" key="3">
    <source>
        <dbReference type="ARBA" id="ARBA00022475"/>
    </source>
</evidence>
<feature type="transmembrane region" description="Helical" evidence="8">
    <location>
        <begin position="25"/>
        <end position="46"/>
    </location>
</feature>
<dbReference type="GO" id="GO:0005886">
    <property type="term" value="C:plasma membrane"/>
    <property type="evidence" value="ECO:0007669"/>
    <property type="project" value="UniProtKB-SubCell"/>
</dbReference>
<evidence type="ECO:0000256" key="2">
    <source>
        <dbReference type="ARBA" id="ARBA00005811"/>
    </source>
</evidence>
<dbReference type="GO" id="GO:0022857">
    <property type="term" value="F:transmembrane transporter activity"/>
    <property type="evidence" value="ECO:0007669"/>
    <property type="project" value="InterPro"/>
</dbReference>
<dbReference type="OrthoDB" id="424972at2"/>
<evidence type="ECO:0000313" key="10">
    <source>
        <dbReference type="Proteomes" id="UP000191901"/>
    </source>
</evidence>
<keyword evidence="7" id="KW-0653">Protein transport</keyword>
<keyword evidence="3" id="KW-1003">Cell membrane</keyword>
<evidence type="ECO:0000256" key="6">
    <source>
        <dbReference type="ARBA" id="ARBA00023136"/>
    </source>
</evidence>
<name>A0A1Z3HU01_9CYAN</name>
<evidence type="ECO:0000256" key="5">
    <source>
        <dbReference type="ARBA" id="ARBA00022989"/>
    </source>
</evidence>
<dbReference type="GO" id="GO:0015031">
    <property type="term" value="P:protein transport"/>
    <property type="evidence" value="ECO:0007669"/>
    <property type="project" value="UniProtKB-KW"/>
</dbReference>
<dbReference type="KEGG" id="hhg:XM38_047560"/>
<sequence length="149" mass="16861">MRFRQRQMRWPKAGRRPSQVPEVNLVPMMDVLMTVLTFFIIISMSLTGQQLLNVRLPQILGEADELVEDETNVRLEALIVGLDASGALLLDNEPVAFSRVAQRIRTYFQEHPDGRVILKADRSLSYEQVATLLTDLRDIGGNRVSLAVE</sequence>
<dbReference type="PANTHER" id="PTHR30558">
    <property type="entry name" value="EXBD MEMBRANE COMPONENT OF PMF-DRIVEN MACROMOLECULE IMPORT SYSTEM"/>
    <property type="match status" value="1"/>
</dbReference>
<dbReference type="PANTHER" id="PTHR30558:SF3">
    <property type="entry name" value="BIOPOLYMER TRANSPORT PROTEIN EXBD-RELATED"/>
    <property type="match status" value="1"/>
</dbReference>
<evidence type="ECO:0000256" key="4">
    <source>
        <dbReference type="ARBA" id="ARBA00022692"/>
    </source>
</evidence>